<gene>
    <name evidence="1" type="ORF">FKV68_16630</name>
</gene>
<name>A0A859QG76_9HYPH</name>
<evidence type="ECO:0000313" key="2">
    <source>
        <dbReference type="Proteomes" id="UP000510721"/>
    </source>
</evidence>
<accession>A0A859QG76</accession>
<evidence type="ECO:0000313" key="1">
    <source>
        <dbReference type="EMBL" id="QLL62954.1"/>
    </source>
</evidence>
<dbReference type="KEGG" id="emx:FKV68_16630"/>
<dbReference type="EMBL" id="CP041238">
    <property type="protein sequence ID" value="QLL62954.1"/>
    <property type="molecule type" value="Genomic_DNA"/>
</dbReference>
<dbReference type="Proteomes" id="UP000510721">
    <property type="component" value="Chromosome"/>
</dbReference>
<protein>
    <submittedName>
        <fullName evidence="1">C4-dicarboxylate ABC transporter permease</fullName>
    </submittedName>
</protein>
<reference evidence="1 2" key="1">
    <citation type="submission" date="2019-06" db="EMBL/GenBank/DDBJ databases">
        <title>Complete genome sequence of Ensifer mexicanus ITTG R7 isolated from nodules of Acacia angustissima (Mill.) Kuntze.</title>
        <authorList>
            <person name="Rincon-Rosales R."/>
            <person name="Rogel M.A."/>
            <person name="Guerrero G."/>
            <person name="Rincon-Molina C.I."/>
            <person name="Lopez-Lopez A."/>
            <person name="Martinez-Romero E."/>
        </authorList>
    </citation>
    <scope>NUCLEOTIDE SEQUENCE [LARGE SCALE GENOMIC DNA]</scope>
    <source>
        <strain evidence="1 2">ITTG R7</strain>
    </source>
</reference>
<organism evidence="1 2">
    <name type="scientific">Sinorhizobium mexicanum</name>
    <dbReference type="NCBI Taxonomy" id="375549"/>
    <lineage>
        <taxon>Bacteria</taxon>
        <taxon>Pseudomonadati</taxon>
        <taxon>Pseudomonadota</taxon>
        <taxon>Alphaproteobacteria</taxon>
        <taxon>Hyphomicrobiales</taxon>
        <taxon>Rhizobiaceae</taxon>
        <taxon>Sinorhizobium/Ensifer group</taxon>
        <taxon>Sinorhizobium</taxon>
    </lineage>
</organism>
<dbReference type="AlphaFoldDB" id="A0A859QG76"/>
<proteinExistence type="predicted"/>
<dbReference type="Pfam" id="PF01970">
    <property type="entry name" value="TctA"/>
    <property type="match status" value="1"/>
</dbReference>
<keyword evidence="2" id="KW-1185">Reference proteome</keyword>
<dbReference type="InterPro" id="IPR002823">
    <property type="entry name" value="DUF112_TM"/>
</dbReference>
<sequence>MFNDIFSGLLALFDFWTIVAMIAGTSLGICLGALPGIGATLGIALAIPFTYGMGPLPALALLAGIHNGSSQGGAIPAILLRIPGTPGSIVTSWDGYPLAKQGKAGGAINLSAISCAVGGALSALSLILLAPPLARIALAFGPPEIFWVNVFGIATVAALLGDDLLKGLLAACFGLLIGTVGLDNVSGHERFTFGMLDLVNGISTIAVMVGMFSFPPAWNLAVGARKQALETRPVERFKIVSERIWTFAGVWRAWAVASFIGIINGILPGSAIASFIAYNEAKRVSKTPEKFGKGSIEGLAAAECVNAADNASALIPTLTLGVPGSNVAALILGALLIQGFQPGPQLFRDAPTIVYGYSWALMFTALLLIPLGGSVASRVFANVLRIPTLILLPLIIVIACAGCFASQNSMFDVYMAALFGIVGLAMIRFDFPIAPVIIGVVLGAKAEFNLRVSLMMSAGDYSILYNRPITIVLIVLTALIIFFPLYRVYKDWQHRRKNGTPGPATTDTMN</sequence>
<dbReference type="PANTHER" id="PTHR35342">
    <property type="entry name" value="TRICARBOXYLIC TRANSPORT PROTEIN"/>
    <property type="match status" value="1"/>
</dbReference>
<dbReference type="RefSeq" id="WP_180938868.1">
    <property type="nucleotide sequence ID" value="NZ_CP041238.1"/>
</dbReference>
<dbReference type="PANTHER" id="PTHR35342:SF5">
    <property type="entry name" value="TRICARBOXYLIC TRANSPORT PROTEIN"/>
    <property type="match status" value="1"/>
</dbReference>